<dbReference type="PANTHER" id="PTHR32295:SF10">
    <property type="entry name" value="PROTEIN IQ-DOMAIN 25"/>
    <property type="match status" value="1"/>
</dbReference>
<dbReference type="PANTHER" id="PTHR32295">
    <property type="entry name" value="IQ-DOMAIN 5-RELATED"/>
    <property type="match status" value="1"/>
</dbReference>
<organism evidence="5 6">
    <name type="scientific">Vanilla planifolia</name>
    <name type="common">Vanilla</name>
    <dbReference type="NCBI Taxonomy" id="51239"/>
    <lineage>
        <taxon>Eukaryota</taxon>
        <taxon>Viridiplantae</taxon>
        <taxon>Streptophyta</taxon>
        <taxon>Embryophyta</taxon>
        <taxon>Tracheophyta</taxon>
        <taxon>Spermatophyta</taxon>
        <taxon>Magnoliopsida</taxon>
        <taxon>Liliopsida</taxon>
        <taxon>Asparagales</taxon>
        <taxon>Orchidaceae</taxon>
        <taxon>Vanilloideae</taxon>
        <taxon>Vanilleae</taxon>
        <taxon>Vanilla</taxon>
    </lineage>
</organism>
<comment type="similarity">
    <text evidence="2">Belongs to the IQD family.</text>
</comment>
<comment type="caution">
    <text evidence="5">The sequence shown here is derived from an EMBL/GenBank/DDBJ whole genome shotgun (WGS) entry which is preliminary data.</text>
</comment>
<dbReference type="EMBL" id="JADCNM010000001">
    <property type="protein sequence ID" value="KAG0500460.1"/>
    <property type="molecule type" value="Genomic_DNA"/>
</dbReference>
<evidence type="ECO:0000256" key="1">
    <source>
        <dbReference type="ARBA" id="ARBA00022860"/>
    </source>
</evidence>
<gene>
    <name evidence="5" type="ORF">HPP92_000532</name>
</gene>
<dbReference type="OrthoDB" id="1704267at2759"/>
<dbReference type="Proteomes" id="UP000639772">
    <property type="component" value="Chromosome 1"/>
</dbReference>
<protein>
    <recommendedName>
        <fullName evidence="4">DUF4005 domain-containing protein</fullName>
    </recommendedName>
</protein>
<feature type="domain" description="DUF4005" evidence="4">
    <location>
        <begin position="286"/>
        <end position="365"/>
    </location>
</feature>
<dbReference type="CDD" id="cd23767">
    <property type="entry name" value="IQCD"/>
    <property type="match status" value="1"/>
</dbReference>
<proteinExistence type="inferred from homology"/>
<keyword evidence="1" id="KW-0112">Calmodulin-binding</keyword>
<evidence type="ECO:0000256" key="2">
    <source>
        <dbReference type="ARBA" id="ARBA00024341"/>
    </source>
</evidence>
<evidence type="ECO:0000313" key="6">
    <source>
        <dbReference type="Proteomes" id="UP000639772"/>
    </source>
</evidence>
<evidence type="ECO:0000259" key="4">
    <source>
        <dbReference type="Pfam" id="PF13178"/>
    </source>
</evidence>
<dbReference type="GO" id="GO:0005516">
    <property type="term" value="F:calmodulin binding"/>
    <property type="evidence" value="ECO:0007669"/>
    <property type="project" value="UniProtKB-KW"/>
</dbReference>
<evidence type="ECO:0000313" key="5">
    <source>
        <dbReference type="EMBL" id="KAG0500460.1"/>
    </source>
</evidence>
<reference evidence="5 6" key="1">
    <citation type="journal article" date="2020" name="Nat. Food">
        <title>A phased Vanilla planifolia genome enables genetic improvement of flavour and production.</title>
        <authorList>
            <person name="Hasing T."/>
            <person name="Tang H."/>
            <person name="Brym M."/>
            <person name="Khazi F."/>
            <person name="Huang T."/>
            <person name="Chambers A.H."/>
        </authorList>
    </citation>
    <scope>NUCLEOTIDE SEQUENCE [LARGE SCALE GENOMIC DNA]</scope>
    <source>
        <tissue evidence="5">Leaf</tissue>
    </source>
</reference>
<dbReference type="Pfam" id="PF00612">
    <property type="entry name" value="IQ"/>
    <property type="match status" value="2"/>
</dbReference>
<name>A0A835S507_VANPL</name>
<dbReference type="SMART" id="SM00015">
    <property type="entry name" value="IQ"/>
    <property type="match status" value="2"/>
</dbReference>
<dbReference type="InterPro" id="IPR025064">
    <property type="entry name" value="DUF4005"/>
</dbReference>
<dbReference type="Gene3D" id="1.20.5.190">
    <property type="match status" value="1"/>
</dbReference>
<dbReference type="Pfam" id="PF13178">
    <property type="entry name" value="DUF4005"/>
    <property type="match status" value="1"/>
</dbReference>
<dbReference type="AlphaFoldDB" id="A0A835S507"/>
<dbReference type="PROSITE" id="PS50096">
    <property type="entry name" value="IQ"/>
    <property type="match status" value="2"/>
</dbReference>
<dbReference type="InterPro" id="IPR000048">
    <property type="entry name" value="IQ_motif_EF-hand-BS"/>
</dbReference>
<evidence type="ECO:0000256" key="3">
    <source>
        <dbReference type="ARBA" id="ARBA00024378"/>
    </source>
</evidence>
<accession>A0A835S507</accession>
<sequence>MGRATRWLRSLLGGNKGNREHDDIRPIAAADCRREKRRWSFKLGRDSCDSVAQLPQAKPALLRSLCAETEEQNMHAIAVAAADAAVAAAHAAVAVVRLTNHGRSGKFDGVREWLAAVEIQRVFRGYLAKKALRALKALVKLQALVRGFLVRKQAAATLHSMQALIRAQALVRAEKTRPLLLKKMLDETKSKHASYFQRRRNSISLENPDSPKILQIDPCLLNSRSSRRASCSMMDSAFSPLPSPCSRRISTPDHEWCFPTVKCRYSATAHSTPRCMNSGGGIAPSTPAKTVCGGGEKEFRRILNPANGPNYMSNTRSFEAKVRSQSLPKQRGLTVGSRKRLPLSEVVVEQARASLGSAMSSKNALVGKLDRYLELSREMERDFYLQNLF</sequence>
<comment type="subunit">
    <text evidence="3">Binds to multiple calmodulin (CaM) in the presence of Ca(2+) and CaM-like proteins.</text>
</comment>